<organism evidence="1 2">
    <name type="scientific">Aspergillus cavernicola</name>
    <dbReference type="NCBI Taxonomy" id="176166"/>
    <lineage>
        <taxon>Eukaryota</taxon>
        <taxon>Fungi</taxon>
        <taxon>Dikarya</taxon>
        <taxon>Ascomycota</taxon>
        <taxon>Pezizomycotina</taxon>
        <taxon>Eurotiomycetes</taxon>
        <taxon>Eurotiomycetidae</taxon>
        <taxon>Eurotiales</taxon>
        <taxon>Aspergillaceae</taxon>
        <taxon>Aspergillus</taxon>
        <taxon>Aspergillus subgen. Nidulantes</taxon>
    </lineage>
</organism>
<evidence type="ECO:0000313" key="2">
    <source>
        <dbReference type="Proteomes" id="UP001610335"/>
    </source>
</evidence>
<evidence type="ECO:0000313" key="1">
    <source>
        <dbReference type="EMBL" id="KAL2825048.1"/>
    </source>
</evidence>
<keyword evidence="2" id="KW-1185">Reference proteome</keyword>
<gene>
    <name evidence="1" type="ORF">BDW59DRAFT_146745</name>
</gene>
<reference evidence="1 2" key="1">
    <citation type="submission" date="2024-07" db="EMBL/GenBank/DDBJ databases">
        <title>Section-level genome sequencing and comparative genomics of Aspergillus sections Usti and Cavernicolus.</title>
        <authorList>
            <consortium name="Lawrence Berkeley National Laboratory"/>
            <person name="Nybo J.L."/>
            <person name="Vesth T.C."/>
            <person name="Theobald S."/>
            <person name="Frisvad J.C."/>
            <person name="Larsen T.O."/>
            <person name="Kjaerboelling I."/>
            <person name="Rothschild-Mancinelli K."/>
            <person name="Lyhne E.K."/>
            <person name="Kogle M.E."/>
            <person name="Barry K."/>
            <person name="Clum A."/>
            <person name="Na H."/>
            <person name="Ledsgaard L."/>
            <person name="Lin J."/>
            <person name="Lipzen A."/>
            <person name="Kuo A."/>
            <person name="Riley R."/>
            <person name="Mondo S."/>
            <person name="LaButti K."/>
            <person name="Haridas S."/>
            <person name="Pangalinan J."/>
            <person name="Salamov A.A."/>
            <person name="Simmons B.A."/>
            <person name="Magnuson J.K."/>
            <person name="Chen J."/>
            <person name="Drula E."/>
            <person name="Henrissat B."/>
            <person name="Wiebenga A."/>
            <person name="Lubbers R.J."/>
            <person name="Gomes A.C."/>
            <person name="Makela M.R."/>
            <person name="Stajich J."/>
            <person name="Grigoriev I.V."/>
            <person name="Mortensen U.H."/>
            <person name="De vries R.P."/>
            <person name="Baker S.E."/>
            <person name="Andersen M.R."/>
        </authorList>
    </citation>
    <scope>NUCLEOTIDE SEQUENCE [LARGE SCALE GENOMIC DNA]</scope>
    <source>
        <strain evidence="1 2">CBS 600.67</strain>
    </source>
</reference>
<sequence>MSDMAESRDSKLNEVVNIAPAGDILVVGPEKVTLRVETLILLMAAAYLFQNAQAFREITKALVLNYDGSYLALLRKDIESVMDWRVFGLLEEQRSFARLKLGDILLTGIHTGGCRYKCGWSSKYAYAYLQLLERQNLWPTGLGSISKAIERAMYCMHI</sequence>
<protein>
    <submittedName>
        <fullName evidence="1">Uncharacterized protein</fullName>
    </submittedName>
</protein>
<proteinExistence type="predicted"/>
<accession>A0ABR4IBE0</accession>
<dbReference type="EMBL" id="JBFXLS010000039">
    <property type="protein sequence ID" value="KAL2825048.1"/>
    <property type="molecule type" value="Genomic_DNA"/>
</dbReference>
<comment type="caution">
    <text evidence="1">The sequence shown here is derived from an EMBL/GenBank/DDBJ whole genome shotgun (WGS) entry which is preliminary data.</text>
</comment>
<name>A0ABR4IBE0_9EURO</name>
<dbReference type="Proteomes" id="UP001610335">
    <property type="component" value="Unassembled WGS sequence"/>
</dbReference>